<comment type="similarity">
    <text evidence="1">Belongs to the cytochrome P450 family.</text>
</comment>
<sequence length="547" mass="61970">MDHLMQYIHSIPKSPAINVAVLVKGVYSALAVLAVYGLYRILQTGRRDPRMPPGPQTLPVLGNLHQIPITGFYRKVREWGIEYGGVFSLKFGNSNVIVLCDRKAIHDLVDKKGLVYADRPHSYIGQLLTEGDHMVLSPGDPITRLKRKIVTHNVSPKAIDEKLAPIQETEITQLMYDFLTKPEDFYRHLRRVTSSIACTFVYGQRGPTFDSFWGHCVYDALHVFGAALEPGANPPVDEFPFLQLWPTRFSKWKKRALASREAMDNIWSTARKTVEERRARGEKRDCLTDRLLDEYEKTGNPFTQHAFDMLLGEVVEGGAETTSSSLLTVVLALARNPWVSIKAQKEIDAVCGPERSPTWSDFDKMPYINCIVKEGMRFRPVISTGLPHQNAREDWYEGMLIPKGSTILLPLWAIQHSEHLGYKDPESFNPDRFLNHPKLADAYAGSPDYNARDHYGYGSGRRMCPGIHLAERNQWRMVAKLLWAFDIREPVDPVTGKTIPLDPEAYELGLLHGPLPFKCKITPRSAAHAATIRKEMEAVRPAFAKWE</sequence>
<feature type="transmembrane region" description="Helical" evidence="6">
    <location>
        <begin position="20"/>
        <end position="42"/>
    </location>
</feature>
<dbReference type="PRINTS" id="PR00385">
    <property type="entry name" value="P450"/>
</dbReference>
<dbReference type="SUPFAM" id="SSF48264">
    <property type="entry name" value="Cytochrome P450"/>
    <property type="match status" value="1"/>
</dbReference>
<keyword evidence="5" id="KW-0503">Monooxygenase</keyword>
<keyword evidence="4" id="KW-0408">Iron</keyword>
<organism evidence="7 8">
    <name type="scientific">Myxozyma melibiosi</name>
    <dbReference type="NCBI Taxonomy" id="54550"/>
    <lineage>
        <taxon>Eukaryota</taxon>
        <taxon>Fungi</taxon>
        <taxon>Dikarya</taxon>
        <taxon>Ascomycota</taxon>
        <taxon>Saccharomycotina</taxon>
        <taxon>Lipomycetes</taxon>
        <taxon>Lipomycetales</taxon>
        <taxon>Lipomycetaceae</taxon>
        <taxon>Myxozyma</taxon>
    </lineage>
</organism>
<keyword evidence="6" id="KW-0812">Transmembrane</keyword>
<gene>
    <name evidence="7" type="ORF">BZA70DRAFT_270136</name>
</gene>
<dbReference type="Gene3D" id="1.10.630.10">
    <property type="entry name" value="Cytochrome P450"/>
    <property type="match status" value="1"/>
</dbReference>
<evidence type="ECO:0000256" key="2">
    <source>
        <dbReference type="ARBA" id="ARBA00022723"/>
    </source>
</evidence>
<dbReference type="CDD" id="cd11065">
    <property type="entry name" value="CYP64-like"/>
    <property type="match status" value="1"/>
</dbReference>
<keyword evidence="8" id="KW-1185">Reference proteome</keyword>
<dbReference type="Pfam" id="PF00067">
    <property type="entry name" value="p450"/>
    <property type="match status" value="1"/>
</dbReference>
<reference evidence="7 8" key="1">
    <citation type="submission" date="2024-03" db="EMBL/GenBank/DDBJ databases">
        <title>Genome-scale model development and genomic sequencing of the oleaginous clade Lipomyces.</title>
        <authorList>
            <consortium name="Lawrence Berkeley National Laboratory"/>
            <person name="Czajka J.J."/>
            <person name="Han Y."/>
            <person name="Kim J."/>
            <person name="Mondo S.J."/>
            <person name="Hofstad B.A."/>
            <person name="Robles A."/>
            <person name="Haridas S."/>
            <person name="Riley R."/>
            <person name="LaButti K."/>
            <person name="Pangilinan J."/>
            <person name="Andreopoulos W."/>
            <person name="Lipzen A."/>
            <person name="Yan J."/>
            <person name="Wang M."/>
            <person name="Ng V."/>
            <person name="Grigoriev I.V."/>
            <person name="Spatafora J.W."/>
            <person name="Magnuson J.K."/>
            <person name="Baker S.E."/>
            <person name="Pomraning K.R."/>
        </authorList>
    </citation>
    <scope>NUCLEOTIDE SEQUENCE [LARGE SCALE GENOMIC DNA]</scope>
    <source>
        <strain evidence="7 8">Phaff 52-87</strain>
    </source>
</reference>
<evidence type="ECO:0000256" key="3">
    <source>
        <dbReference type="ARBA" id="ARBA00023002"/>
    </source>
</evidence>
<evidence type="ECO:0000313" key="7">
    <source>
        <dbReference type="EMBL" id="KAK7206975.1"/>
    </source>
</evidence>
<dbReference type="InterPro" id="IPR002401">
    <property type="entry name" value="Cyt_P450_E_grp-I"/>
</dbReference>
<dbReference type="InterPro" id="IPR001128">
    <property type="entry name" value="Cyt_P450"/>
</dbReference>
<dbReference type="EMBL" id="JBBJBU010000001">
    <property type="protein sequence ID" value="KAK7206975.1"/>
    <property type="molecule type" value="Genomic_DNA"/>
</dbReference>
<evidence type="ECO:0000256" key="4">
    <source>
        <dbReference type="ARBA" id="ARBA00023004"/>
    </source>
</evidence>
<proteinExistence type="inferred from homology"/>
<evidence type="ECO:0000313" key="8">
    <source>
        <dbReference type="Proteomes" id="UP001498771"/>
    </source>
</evidence>
<evidence type="ECO:0000256" key="6">
    <source>
        <dbReference type="SAM" id="Phobius"/>
    </source>
</evidence>
<name>A0ABR1FAV1_9ASCO</name>
<dbReference type="GeneID" id="90036768"/>
<dbReference type="PRINTS" id="PR00463">
    <property type="entry name" value="EP450I"/>
</dbReference>
<dbReference type="PANTHER" id="PTHR46300">
    <property type="entry name" value="P450, PUTATIVE (EUROFUNG)-RELATED-RELATED"/>
    <property type="match status" value="1"/>
</dbReference>
<dbReference type="Proteomes" id="UP001498771">
    <property type="component" value="Unassembled WGS sequence"/>
</dbReference>
<keyword evidence="2" id="KW-0479">Metal-binding</keyword>
<comment type="caution">
    <text evidence="7">The sequence shown here is derived from an EMBL/GenBank/DDBJ whole genome shotgun (WGS) entry which is preliminary data.</text>
</comment>
<protein>
    <submittedName>
        <fullName evidence="7">Cytochrome P450 oxidoreductase</fullName>
    </submittedName>
</protein>
<dbReference type="InterPro" id="IPR036396">
    <property type="entry name" value="Cyt_P450_sf"/>
</dbReference>
<keyword evidence="3" id="KW-0560">Oxidoreductase</keyword>
<keyword evidence="6" id="KW-1133">Transmembrane helix</keyword>
<dbReference type="RefSeq" id="XP_064770008.1">
    <property type="nucleotide sequence ID" value="XM_064911256.1"/>
</dbReference>
<accession>A0ABR1FAV1</accession>
<dbReference type="InterPro" id="IPR050364">
    <property type="entry name" value="Cytochrome_P450_fung"/>
</dbReference>
<evidence type="ECO:0000256" key="1">
    <source>
        <dbReference type="ARBA" id="ARBA00010617"/>
    </source>
</evidence>
<evidence type="ECO:0000256" key="5">
    <source>
        <dbReference type="ARBA" id="ARBA00023033"/>
    </source>
</evidence>
<dbReference type="PANTHER" id="PTHR46300:SF2">
    <property type="entry name" value="CYTOCHROME P450 MONOOXYGENASE ALNH-RELATED"/>
    <property type="match status" value="1"/>
</dbReference>
<keyword evidence="6" id="KW-0472">Membrane</keyword>